<sequence>MNLSRMRPKFTEDERQSIIQQPAKRRTETMGKQQILPTRSRRASRLSDKVLEQPARAAITVLLELNDGHTNLAQDSLSRDARMFLNRSREFRSLLQPTPTSTELVEYALGLSSMLMENYAKMIFYDLSYATRLKLAIIVWHFDDDPEHIRAFLRSPISKRVWESLYADYLNYSQQDVPYLTFIQSFDFLLSRQLPKRQATSEAKKCENYLPQALTAQRHHPTSVPQSQSTRLPSLSPRLDADVRIKLPPLRKVIEGLFPGPENAASRKPSSSTLGHDSTLQPISDFKKHPCTTNNKLTMNDQNTLRRLRQRKDANLEVKSKNQDSQL</sequence>
<feature type="compositionally biased region" description="Polar residues" evidence="1">
    <location>
        <begin position="268"/>
        <end position="282"/>
    </location>
</feature>
<dbReference type="AlphaFoldDB" id="A0A1Q5UBB2"/>
<reference evidence="2 3" key="1">
    <citation type="submission" date="2016-10" db="EMBL/GenBank/DDBJ databases">
        <title>Genome sequence of the ascomycete fungus Penicillium subrubescens.</title>
        <authorList>
            <person name="De Vries R.P."/>
            <person name="Peng M."/>
            <person name="Dilokpimol A."/>
            <person name="Hilden K."/>
            <person name="Makela M.R."/>
            <person name="Grigoriev I."/>
            <person name="Riley R."/>
            <person name="Granchi Z."/>
        </authorList>
    </citation>
    <scope>NUCLEOTIDE SEQUENCE [LARGE SCALE GENOMIC DNA]</scope>
    <source>
        <strain evidence="2 3">CBS 132785</strain>
    </source>
</reference>
<proteinExistence type="predicted"/>
<evidence type="ECO:0000313" key="2">
    <source>
        <dbReference type="EMBL" id="OKP09751.1"/>
    </source>
</evidence>
<dbReference type="Proteomes" id="UP000186955">
    <property type="component" value="Unassembled WGS sequence"/>
</dbReference>
<evidence type="ECO:0000256" key="1">
    <source>
        <dbReference type="SAM" id="MobiDB-lite"/>
    </source>
</evidence>
<organism evidence="2 3">
    <name type="scientific">Penicillium subrubescens</name>
    <dbReference type="NCBI Taxonomy" id="1316194"/>
    <lineage>
        <taxon>Eukaryota</taxon>
        <taxon>Fungi</taxon>
        <taxon>Dikarya</taxon>
        <taxon>Ascomycota</taxon>
        <taxon>Pezizomycotina</taxon>
        <taxon>Eurotiomycetes</taxon>
        <taxon>Eurotiomycetidae</taxon>
        <taxon>Eurotiales</taxon>
        <taxon>Aspergillaceae</taxon>
        <taxon>Penicillium</taxon>
    </lineage>
</organism>
<comment type="caution">
    <text evidence="2">The sequence shown here is derived from an EMBL/GenBank/DDBJ whole genome shotgun (WGS) entry which is preliminary data.</text>
</comment>
<accession>A0A1Q5UBB2</accession>
<keyword evidence="3" id="KW-1185">Reference proteome</keyword>
<protein>
    <submittedName>
        <fullName evidence="2">Uncharacterized protein</fullName>
    </submittedName>
</protein>
<feature type="region of interest" description="Disordered" evidence="1">
    <location>
        <begin position="216"/>
        <end position="237"/>
    </location>
</feature>
<evidence type="ECO:0000313" key="3">
    <source>
        <dbReference type="Proteomes" id="UP000186955"/>
    </source>
</evidence>
<dbReference type="OrthoDB" id="10503805at2759"/>
<feature type="region of interest" description="Disordered" evidence="1">
    <location>
        <begin position="257"/>
        <end position="297"/>
    </location>
</feature>
<name>A0A1Q5UBB2_9EURO</name>
<dbReference type="EMBL" id="MNBE01000462">
    <property type="protein sequence ID" value="OKP09751.1"/>
    <property type="molecule type" value="Genomic_DNA"/>
</dbReference>
<gene>
    <name evidence="2" type="ORF">PENSUB_4857</name>
</gene>
<feature type="compositionally biased region" description="Polar residues" evidence="1">
    <location>
        <begin position="223"/>
        <end position="233"/>
    </location>
</feature>